<comment type="caution">
    <text evidence="1">The sequence shown here is derived from an EMBL/GenBank/DDBJ whole genome shotgun (WGS) entry which is preliminary data.</text>
</comment>
<evidence type="ECO:0000313" key="1">
    <source>
        <dbReference type="EMBL" id="MCW4155674.1"/>
    </source>
</evidence>
<dbReference type="EMBL" id="JAPDVH010000001">
    <property type="protein sequence ID" value="MCW4155674.1"/>
    <property type="molecule type" value="Genomic_DNA"/>
</dbReference>
<sequence>MEKEWFNGFVANGLQFRLDGYKINLQGITYHICVKNISGSKIEIDNKIYFRFDGKRVLKRNAAGQTYCEGYDLAREEVWNYDCLRDMNTQKCIVDGSNKAVLKSGEEYLVIFRWNGLKELRYDESFTARDVNEIMSEHDFSILELKISNFVKLEIRPSFKENNYVWYVAAKEVCQNYGMYVPVTSVPNTEEGKLNFLLSQDSQLEKMYEIKISNCNIHKNDEGSWDVIFEFRPDGDGYCRNICITVCVYNRGEKPVLLRSINIRDFENFNIFTIKGLQMLPTEDIGRIFVFPTRLV</sequence>
<accession>A0AAW5US58</accession>
<dbReference type="Proteomes" id="UP001209168">
    <property type="component" value="Unassembled WGS sequence"/>
</dbReference>
<gene>
    <name evidence="1" type="ORF">ONT23_09005</name>
</gene>
<evidence type="ECO:0000313" key="2">
    <source>
        <dbReference type="Proteomes" id="UP001209168"/>
    </source>
</evidence>
<protein>
    <submittedName>
        <fullName evidence="1">Uncharacterized protein</fullName>
    </submittedName>
</protein>
<dbReference type="AlphaFoldDB" id="A0AAW5US58"/>
<name>A0AAW5US58_9BACT</name>
<dbReference type="RefSeq" id="WP_264901033.1">
    <property type="nucleotide sequence ID" value="NZ_JAPDVH010000001.1"/>
</dbReference>
<reference evidence="1" key="1">
    <citation type="submission" date="2022-11" db="EMBL/GenBank/DDBJ databases">
        <title>Genomic repertoires linked with pathogenic potency of arthritogenic Prevotella copri isolated from the gut of rheumatoid arthritis patients.</title>
        <authorList>
            <person name="Nii T."/>
            <person name="Maeda Y."/>
            <person name="Motooka D."/>
            <person name="Naito M."/>
            <person name="Matsumoto Y."/>
            <person name="Ogawa T."/>
            <person name="Oguro-Igashira E."/>
            <person name="Kishikawa T."/>
            <person name="Yamashita M."/>
            <person name="Koizumi S."/>
            <person name="Kurakawa T."/>
            <person name="Okumura R."/>
            <person name="Kayama H."/>
            <person name="Murakami M."/>
            <person name="Sakaguchi T."/>
            <person name="Das B."/>
            <person name="Nakamura S."/>
            <person name="Okada Y."/>
            <person name="Kumanogoh A."/>
            <person name="Takeda K."/>
        </authorList>
    </citation>
    <scope>NUCLEOTIDE SEQUENCE</scope>
    <source>
        <strain evidence="1">H012_8</strain>
    </source>
</reference>
<proteinExistence type="predicted"/>
<organism evidence="1 2">
    <name type="scientific">Segatella copri</name>
    <dbReference type="NCBI Taxonomy" id="165179"/>
    <lineage>
        <taxon>Bacteria</taxon>
        <taxon>Pseudomonadati</taxon>
        <taxon>Bacteroidota</taxon>
        <taxon>Bacteroidia</taxon>
        <taxon>Bacteroidales</taxon>
        <taxon>Prevotellaceae</taxon>
        <taxon>Segatella</taxon>
    </lineage>
</organism>